<dbReference type="Proteomes" id="UP000593564">
    <property type="component" value="Unassembled WGS sequence"/>
</dbReference>
<proteinExistence type="predicted"/>
<keyword evidence="3" id="KW-1185">Reference proteome</keyword>
<protein>
    <submittedName>
        <fullName evidence="2">Uncharacterized protein</fullName>
    </submittedName>
</protein>
<evidence type="ECO:0000313" key="2">
    <source>
        <dbReference type="EMBL" id="KAF5931796.1"/>
    </source>
</evidence>
<organism evidence="2 3">
    <name type="scientific">Camellia sinensis</name>
    <name type="common">Tea plant</name>
    <name type="synonym">Thea sinensis</name>
    <dbReference type="NCBI Taxonomy" id="4442"/>
    <lineage>
        <taxon>Eukaryota</taxon>
        <taxon>Viridiplantae</taxon>
        <taxon>Streptophyta</taxon>
        <taxon>Embryophyta</taxon>
        <taxon>Tracheophyta</taxon>
        <taxon>Spermatophyta</taxon>
        <taxon>Magnoliopsida</taxon>
        <taxon>eudicotyledons</taxon>
        <taxon>Gunneridae</taxon>
        <taxon>Pentapetalae</taxon>
        <taxon>asterids</taxon>
        <taxon>Ericales</taxon>
        <taxon>Theaceae</taxon>
        <taxon>Camellia</taxon>
    </lineage>
</organism>
<accession>A0A7J7FXS9</accession>
<evidence type="ECO:0000256" key="1">
    <source>
        <dbReference type="SAM" id="MobiDB-lite"/>
    </source>
</evidence>
<reference evidence="3" key="1">
    <citation type="journal article" date="2020" name="Nat. Commun.">
        <title>Genome assembly of wild tea tree DASZ reveals pedigree and selection history of tea varieties.</title>
        <authorList>
            <person name="Zhang W."/>
            <person name="Zhang Y."/>
            <person name="Qiu H."/>
            <person name="Guo Y."/>
            <person name="Wan H."/>
            <person name="Zhang X."/>
            <person name="Scossa F."/>
            <person name="Alseekh S."/>
            <person name="Zhang Q."/>
            <person name="Wang P."/>
            <person name="Xu L."/>
            <person name="Schmidt M.H."/>
            <person name="Jia X."/>
            <person name="Li D."/>
            <person name="Zhu A."/>
            <person name="Guo F."/>
            <person name="Chen W."/>
            <person name="Ni D."/>
            <person name="Usadel B."/>
            <person name="Fernie A.R."/>
            <person name="Wen W."/>
        </authorList>
    </citation>
    <scope>NUCLEOTIDE SEQUENCE [LARGE SCALE GENOMIC DNA]</scope>
    <source>
        <strain evidence="3">cv. G240</strain>
    </source>
</reference>
<dbReference type="AlphaFoldDB" id="A0A7J7FXS9"/>
<feature type="non-terminal residue" evidence="2">
    <location>
        <position position="1"/>
    </location>
</feature>
<reference evidence="2 3" key="2">
    <citation type="submission" date="2020-07" db="EMBL/GenBank/DDBJ databases">
        <title>Genome assembly of wild tea tree DASZ reveals pedigree and selection history of tea varieties.</title>
        <authorList>
            <person name="Zhang W."/>
        </authorList>
    </citation>
    <scope>NUCLEOTIDE SEQUENCE [LARGE SCALE GENOMIC DNA]</scope>
    <source>
        <strain evidence="3">cv. G240</strain>
        <tissue evidence="2">Leaf</tissue>
    </source>
</reference>
<evidence type="ECO:0000313" key="3">
    <source>
        <dbReference type="Proteomes" id="UP000593564"/>
    </source>
</evidence>
<name>A0A7J7FXS9_CAMSI</name>
<gene>
    <name evidence="2" type="ORF">HYC85_027967</name>
</gene>
<comment type="caution">
    <text evidence="2">The sequence shown here is derived from an EMBL/GenBank/DDBJ whole genome shotgun (WGS) entry which is preliminary data.</text>
</comment>
<sequence>AVVSDHYEGSGEAARCWILLEGPVCRAWYLGEHFLRQTLGLPEQIVPGPPPGHMRDTERFTAREMREYTIGWGEEHHRGDGDYTEYVRTYIMRPLSGGRRVEGERPAAPAAGAGAGDGAGTSRRGRVHGRSRAQGGRGTGWPALPTVLSYRGQDGATYQIPFAPPPVGHELAGIPDLPPASSGYTRQSVELNASMMGMLQRTFDLLALYSIPVCSSDNGLKPFIHCFT</sequence>
<feature type="region of interest" description="Disordered" evidence="1">
    <location>
        <begin position="98"/>
        <end position="140"/>
    </location>
</feature>
<dbReference type="EMBL" id="JACBKZ010000014">
    <property type="protein sequence ID" value="KAF5931796.1"/>
    <property type="molecule type" value="Genomic_DNA"/>
</dbReference>